<dbReference type="GO" id="GO:0005783">
    <property type="term" value="C:endoplasmic reticulum"/>
    <property type="evidence" value="ECO:0007669"/>
    <property type="project" value="EnsemblFungi"/>
</dbReference>
<dbReference type="PANTHER" id="PTHR11132">
    <property type="entry name" value="SOLUTE CARRIER FAMILY 35"/>
    <property type="match status" value="1"/>
</dbReference>
<organism evidence="8 9">
    <name type="scientific">Lachancea dasiensis</name>
    <dbReference type="NCBI Taxonomy" id="1072105"/>
    <lineage>
        <taxon>Eukaryota</taxon>
        <taxon>Fungi</taxon>
        <taxon>Dikarya</taxon>
        <taxon>Ascomycota</taxon>
        <taxon>Saccharomycotina</taxon>
        <taxon>Saccharomycetes</taxon>
        <taxon>Saccharomycetales</taxon>
        <taxon>Saccharomycetaceae</taxon>
        <taxon>Lachancea</taxon>
    </lineage>
</organism>
<gene>
    <name evidence="8" type="ORF">LADA_0F01266G</name>
</gene>
<feature type="region of interest" description="Disordered" evidence="5">
    <location>
        <begin position="30"/>
        <end position="66"/>
    </location>
</feature>
<feature type="transmembrane region" description="Helical" evidence="6">
    <location>
        <begin position="116"/>
        <end position="139"/>
    </location>
</feature>
<dbReference type="Proteomes" id="UP000190274">
    <property type="component" value="Chromosome F"/>
</dbReference>
<keyword evidence="2 6" id="KW-0812">Transmembrane</keyword>
<dbReference type="GO" id="GO:0006888">
    <property type="term" value="P:endoplasmic reticulum to Golgi vesicle-mediated transport"/>
    <property type="evidence" value="ECO:0007669"/>
    <property type="project" value="EnsemblFungi"/>
</dbReference>
<dbReference type="InterPro" id="IPR004853">
    <property type="entry name" value="Sugar_P_trans_dom"/>
</dbReference>
<evidence type="ECO:0000256" key="4">
    <source>
        <dbReference type="ARBA" id="ARBA00023136"/>
    </source>
</evidence>
<accession>A0A1G4JI98</accession>
<evidence type="ECO:0000256" key="2">
    <source>
        <dbReference type="ARBA" id="ARBA00022692"/>
    </source>
</evidence>
<evidence type="ECO:0000256" key="5">
    <source>
        <dbReference type="SAM" id="MobiDB-lite"/>
    </source>
</evidence>
<dbReference type="GO" id="GO:0016020">
    <property type="term" value="C:membrane"/>
    <property type="evidence" value="ECO:0007669"/>
    <property type="project" value="UniProtKB-SubCell"/>
</dbReference>
<dbReference type="InterPro" id="IPR050186">
    <property type="entry name" value="TPT_transporter"/>
</dbReference>
<evidence type="ECO:0000256" key="3">
    <source>
        <dbReference type="ARBA" id="ARBA00022989"/>
    </source>
</evidence>
<evidence type="ECO:0000313" key="9">
    <source>
        <dbReference type="Proteomes" id="UP000190274"/>
    </source>
</evidence>
<evidence type="ECO:0000256" key="6">
    <source>
        <dbReference type="SAM" id="Phobius"/>
    </source>
</evidence>
<evidence type="ECO:0000256" key="1">
    <source>
        <dbReference type="ARBA" id="ARBA00004141"/>
    </source>
</evidence>
<sequence length="451" mass="49675">MITTQSTVQSTTTKRRSSFTTNLFDPKLYQAPPLPQSGVRSSSPFVSPSLSKKSNTASQRQRAQEGLASHLPEHLREYLPIVNVKVTALCGVWYVTSSLSSNLSKAILSDFPHPVALTELQFLISAMLCVLFATLANWLSSETRKAGTLSQALLAFPEGILPSYLNGDFKLCVLNKFLTPCKLALATTFPMGIFQLVGHISSHKATSLIPVSLVHSMKALSPIMTVCYYRVFKGKQYNTMTYLTLIPLISGVIITCWSTHGNAKPTESVGERNFLTGLLFALLSMGIFVTQNIFAKSILTVRKQRGILPSKVEKHSASHEKEYSPLQIDKLTILFYCSCIGFVLTAPIFVSNEIVNLNSTHSVFRDFSGRTLALVIIHGATHFFQAMLAFQLIGMLSPVNYSIANIMKRIVIIAVALTWESHLSFQQVCGLSMTIAGLYGYDKWGVSRKSA</sequence>
<feature type="transmembrane region" description="Helical" evidence="6">
    <location>
        <begin position="240"/>
        <end position="260"/>
    </location>
</feature>
<dbReference type="AlphaFoldDB" id="A0A1G4JI98"/>
<feature type="transmembrane region" description="Helical" evidence="6">
    <location>
        <begin position="78"/>
        <end position="96"/>
    </location>
</feature>
<feature type="transmembrane region" description="Helical" evidence="6">
    <location>
        <begin position="272"/>
        <end position="295"/>
    </location>
</feature>
<evidence type="ECO:0000313" key="8">
    <source>
        <dbReference type="EMBL" id="SCU90014.1"/>
    </source>
</evidence>
<name>A0A1G4JI98_9SACH</name>
<keyword evidence="3 6" id="KW-1133">Transmembrane helix</keyword>
<keyword evidence="4 6" id="KW-0472">Membrane</keyword>
<feature type="domain" description="Sugar phosphate transporter" evidence="7">
    <location>
        <begin position="85"/>
        <end position="441"/>
    </location>
</feature>
<dbReference type="OrthoDB" id="1588579at2759"/>
<reference evidence="8 9" key="1">
    <citation type="submission" date="2016-03" db="EMBL/GenBank/DDBJ databases">
        <authorList>
            <person name="Devillers H."/>
        </authorList>
    </citation>
    <scope>NUCLEOTIDE SEQUENCE [LARGE SCALE GENOMIC DNA]</scope>
    <source>
        <strain evidence="8">CBS 10888</strain>
    </source>
</reference>
<proteinExistence type="predicted"/>
<feature type="compositionally biased region" description="Low complexity" evidence="5">
    <location>
        <begin position="37"/>
        <end position="54"/>
    </location>
</feature>
<comment type="subcellular location">
    <subcellularLocation>
        <location evidence="1">Membrane</location>
        <topology evidence="1">Multi-pass membrane protein</topology>
    </subcellularLocation>
</comment>
<keyword evidence="9" id="KW-1185">Reference proteome</keyword>
<protein>
    <submittedName>
        <fullName evidence="8">LADA_0F01266g1_1</fullName>
    </submittedName>
</protein>
<feature type="transmembrane region" description="Helical" evidence="6">
    <location>
        <begin position="331"/>
        <end position="350"/>
    </location>
</feature>
<evidence type="ECO:0000259" key="7">
    <source>
        <dbReference type="Pfam" id="PF03151"/>
    </source>
</evidence>
<dbReference type="EMBL" id="LT598458">
    <property type="protein sequence ID" value="SCU90014.1"/>
    <property type="molecule type" value="Genomic_DNA"/>
</dbReference>
<dbReference type="Pfam" id="PF03151">
    <property type="entry name" value="TPT"/>
    <property type="match status" value="1"/>
</dbReference>
<dbReference type="STRING" id="1266660.A0A1G4JI98"/>